<dbReference type="EMBL" id="MGGW01000020">
    <property type="protein sequence ID" value="OGM53906.1"/>
    <property type="molecule type" value="Genomic_DNA"/>
</dbReference>
<dbReference type="InterPro" id="IPR006935">
    <property type="entry name" value="Helicase/UvrB_N"/>
</dbReference>
<dbReference type="PANTHER" id="PTHR24029:SF0">
    <property type="entry name" value="UVRABC SYSTEM PROTEIN B"/>
    <property type="match status" value="1"/>
</dbReference>
<evidence type="ECO:0000256" key="11">
    <source>
        <dbReference type="ARBA" id="ARBA00029504"/>
    </source>
</evidence>
<dbReference type="GO" id="GO:0009380">
    <property type="term" value="C:excinuclease repair complex"/>
    <property type="evidence" value="ECO:0007669"/>
    <property type="project" value="InterPro"/>
</dbReference>
<dbReference type="GO" id="GO:0009432">
    <property type="term" value="P:SOS response"/>
    <property type="evidence" value="ECO:0007669"/>
    <property type="project" value="UniProtKB-UniRule"/>
</dbReference>
<dbReference type="GO" id="GO:0016887">
    <property type="term" value="F:ATP hydrolysis activity"/>
    <property type="evidence" value="ECO:0007669"/>
    <property type="project" value="InterPro"/>
</dbReference>
<evidence type="ECO:0000256" key="12">
    <source>
        <dbReference type="HAMAP-Rule" id="MF_00204"/>
    </source>
</evidence>
<dbReference type="InterPro" id="IPR036876">
    <property type="entry name" value="UVR_dom_sf"/>
</dbReference>
<dbReference type="Pfam" id="PF04851">
    <property type="entry name" value="ResIII"/>
    <property type="match status" value="1"/>
</dbReference>
<dbReference type="HAMAP" id="MF_00204">
    <property type="entry name" value="UvrB"/>
    <property type="match status" value="1"/>
</dbReference>
<comment type="subunit">
    <text evidence="10 12 13">Forms a heterotetramer with UvrA during the search for lesions. Interacts with UvrC in an incision complex.</text>
</comment>
<evidence type="ECO:0000256" key="7">
    <source>
        <dbReference type="ARBA" id="ARBA00022840"/>
    </source>
</evidence>
<evidence type="ECO:0000256" key="13">
    <source>
        <dbReference type="RuleBase" id="RU003587"/>
    </source>
</evidence>
<evidence type="ECO:0000256" key="6">
    <source>
        <dbReference type="ARBA" id="ARBA00022769"/>
    </source>
</evidence>
<dbReference type="NCBIfam" id="NF003673">
    <property type="entry name" value="PRK05298.1"/>
    <property type="match status" value="1"/>
</dbReference>
<accession>A0A1F8AQ57</accession>
<dbReference type="GO" id="GO:0005524">
    <property type="term" value="F:ATP binding"/>
    <property type="evidence" value="ECO:0007669"/>
    <property type="project" value="UniProtKB-UniRule"/>
</dbReference>
<reference evidence="17 18" key="1">
    <citation type="journal article" date="2016" name="Nat. Commun.">
        <title>Thousands of microbial genomes shed light on interconnected biogeochemical processes in an aquifer system.</title>
        <authorList>
            <person name="Anantharaman K."/>
            <person name="Brown C.T."/>
            <person name="Hug L.A."/>
            <person name="Sharon I."/>
            <person name="Castelle C.J."/>
            <person name="Probst A.J."/>
            <person name="Thomas B.C."/>
            <person name="Singh A."/>
            <person name="Wilkins M.J."/>
            <person name="Karaoz U."/>
            <person name="Brodie E.L."/>
            <person name="Williams K.H."/>
            <person name="Hubbard S.S."/>
            <person name="Banfield J.F."/>
        </authorList>
    </citation>
    <scope>NUCLEOTIDE SEQUENCE [LARGE SCALE GENOMIC DNA]</scope>
</reference>
<keyword evidence="5 12" id="KW-0227">DNA damage</keyword>
<dbReference type="Gene3D" id="4.10.860.10">
    <property type="entry name" value="UVR domain"/>
    <property type="match status" value="1"/>
</dbReference>
<dbReference type="InterPro" id="IPR024759">
    <property type="entry name" value="UvrB_YAD/RRR_dom"/>
</dbReference>
<dbReference type="InterPro" id="IPR001943">
    <property type="entry name" value="UVR_dom"/>
</dbReference>
<evidence type="ECO:0000256" key="1">
    <source>
        <dbReference type="ARBA" id="ARBA00004496"/>
    </source>
</evidence>
<dbReference type="GO" id="GO:0003677">
    <property type="term" value="F:DNA binding"/>
    <property type="evidence" value="ECO:0007669"/>
    <property type="project" value="UniProtKB-UniRule"/>
</dbReference>
<evidence type="ECO:0000256" key="4">
    <source>
        <dbReference type="ARBA" id="ARBA00022741"/>
    </source>
</evidence>
<comment type="caution">
    <text evidence="17">The sequence shown here is derived from an EMBL/GenBank/DDBJ whole genome shotgun (WGS) entry which is preliminary data.</text>
</comment>
<dbReference type="SMART" id="SM00490">
    <property type="entry name" value="HELICc"/>
    <property type="match status" value="1"/>
</dbReference>
<comment type="similarity">
    <text evidence="2 12 13">Belongs to the UvrB family.</text>
</comment>
<evidence type="ECO:0000259" key="15">
    <source>
        <dbReference type="PROSITE" id="PS51192"/>
    </source>
</evidence>
<sequence>MAKFSLKAKFSLTGDQPQAVRQLTDWIVGANKYQVLLGVTGSGKTFSAANIIQRLNMPALVISHNKTLAAQLYQEFRDFFPANAVSFFVSYYDYYQPEAYIPSTDTYIEKDSAVNELIDKLRLQATTNILSRKDTIVVASVSCIYNIGSPVEYGKFTLATNVGKKITRSEIIDRLVELQYIRNDFGFHRGTFRVFGDAIDIYPAYQDTGLRIELDGDQVIKMATFDPVSGRTISSLDSFVLYPGKHFMADMFAKQNIFEEIQNDLTTRVKELTYQGKDFEARRLKQKVTYDLEMIREVGYVKGIENYSRYFDGRAAGDTPHSLLDYFNKAYGDRWLVIVDESHITFPQIRGMYAGDLSRKKVLVDYGFRLPAAFDNRPLTFDEFMRGIPRFLATSATPSDWELSLAGEYVAQQLVRPTGITDPEIVVRPAQTQVQDVLSEVKKLSRKGQRALITTLTKRTAEDLTDYLKKEGLKANYLHSDIKTLERSDILDELRQGKYDCLVGINLLREGLDLPEVTLVAILDADKEGFLRSEVSLIQTMGRAARHPEGKVILYAQNLTKSIKNATNEVNRRRKYQLMWNKKYNIIPKAISKPIRQRVVKEAVGEFGELFDSKKSPVVKVLDNLDTKSLTPMDAKKIVSKLKKEMTIAASTLDFELAAEIRDKIREIVVE</sequence>
<keyword evidence="12 13" id="KW-0742">SOS response</keyword>
<keyword evidence="9 12" id="KW-0234">DNA repair</keyword>
<evidence type="ECO:0000313" key="18">
    <source>
        <dbReference type="Proteomes" id="UP000178603"/>
    </source>
</evidence>
<dbReference type="AlphaFoldDB" id="A0A1F8AQ57"/>
<dbReference type="InterPro" id="IPR001650">
    <property type="entry name" value="Helicase_C-like"/>
</dbReference>
<name>A0A1F8AQ57_9BACT</name>
<evidence type="ECO:0000259" key="14">
    <source>
        <dbReference type="PROSITE" id="PS50151"/>
    </source>
</evidence>
<evidence type="ECO:0000256" key="9">
    <source>
        <dbReference type="ARBA" id="ARBA00023204"/>
    </source>
</evidence>
<comment type="domain">
    <text evidence="12">The beta-hairpin motif is involved in DNA binding.</text>
</comment>
<comment type="subcellular location">
    <subcellularLocation>
        <location evidence="1 12 13">Cytoplasm</location>
    </subcellularLocation>
</comment>
<dbReference type="InterPro" id="IPR027417">
    <property type="entry name" value="P-loop_NTPase"/>
</dbReference>
<dbReference type="GO" id="GO:0005737">
    <property type="term" value="C:cytoplasm"/>
    <property type="evidence" value="ECO:0007669"/>
    <property type="project" value="UniProtKB-SubCell"/>
</dbReference>
<evidence type="ECO:0000256" key="2">
    <source>
        <dbReference type="ARBA" id="ARBA00008533"/>
    </source>
</evidence>
<organism evidence="17 18">
    <name type="scientific">Candidatus Woesebacteria bacterium RIFCSPHIGHO2_12_FULL_41_24</name>
    <dbReference type="NCBI Taxonomy" id="1802510"/>
    <lineage>
        <taxon>Bacteria</taxon>
        <taxon>Candidatus Woeseibacteriota</taxon>
    </lineage>
</organism>
<dbReference type="SMART" id="SM00487">
    <property type="entry name" value="DEXDc"/>
    <property type="match status" value="1"/>
</dbReference>
<dbReference type="Pfam" id="PF17757">
    <property type="entry name" value="UvrB_inter"/>
    <property type="match status" value="1"/>
</dbReference>
<dbReference type="Pfam" id="PF12344">
    <property type="entry name" value="UvrB"/>
    <property type="match status" value="1"/>
</dbReference>
<evidence type="ECO:0000313" key="17">
    <source>
        <dbReference type="EMBL" id="OGM53906.1"/>
    </source>
</evidence>
<evidence type="ECO:0000259" key="16">
    <source>
        <dbReference type="PROSITE" id="PS51194"/>
    </source>
</evidence>
<keyword evidence="3 12" id="KW-0963">Cytoplasm</keyword>
<dbReference type="GO" id="GO:0006289">
    <property type="term" value="P:nucleotide-excision repair"/>
    <property type="evidence" value="ECO:0007669"/>
    <property type="project" value="UniProtKB-UniRule"/>
</dbReference>
<feature type="domain" description="Helicase C-terminal" evidence="16">
    <location>
        <begin position="433"/>
        <end position="595"/>
    </location>
</feature>
<dbReference type="PROSITE" id="PS50151">
    <property type="entry name" value="UVR"/>
    <property type="match status" value="1"/>
</dbReference>
<keyword evidence="6 12" id="KW-0228">DNA excision</keyword>
<dbReference type="CDD" id="cd17916">
    <property type="entry name" value="DEXHc_UvrB"/>
    <property type="match status" value="1"/>
</dbReference>
<dbReference type="PROSITE" id="PS51194">
    <property type="entry name" value="HELICASE_CTER"/>
    <property type="match status" value="1"/>
</dbReference>
<dbReference type="PANTHER" id="PTHR24029">
    <property type="entry name" value="UVRABC SYSTEM PROTEIN B"/>
    <property type="match status" value="1"/>
</dbReference>
<dbReference type="InterPro" id="IPR014001">
    <property type="entry name" value="Helicase_ATP-bd"/>
</dbReference>
<dbReference type="Gene3D" id="3.40.50.300">
    <property type="entry name" value="P-loop containing nucleotide triphosphate hydrolases"/>
    <property type="match status" value="3"/>
</dbReference>
<feature type="domain" description="UVR" evidence="14">
    <location>
        <begin position="636"/>
        <end position="671"/>
    </location>
</feature>
<keyword evidence="7 12" id="KW-0067">ATP-binding</keyword>
<keyword evidence="4 12" id="KW-0547">Nucleotide-binding</keyword>
<dbReference type="SUPFAM" id="SSF46600">
    <property type="entry name" value="C-terminal UvrC-binding domain of UvrB"/>
    <property type="match status" value="1"/>
</dbReference>
<proteinExistence type="inferred from homology"/>
<dbReference type="InterPro" id="IPR004807">
    <property type="entry name" value="UvrB"/>
</dbReference>
<evidence type="ECO:0000256" key="3">
    <source>
        <dbReference type="ARBA" id="ARBA00022490"/>
    </source>
</evidence>
<comment type="function">
    <text evidence="12">The UvrABC repair system catalyzes the recognition and processing of DNA lesions. A damage recognition complex composed of 2 UvrA and 2 UvrB subunits scans DNA for abnormalities. Upon binding of the UvrA(2)B(2) complex to a putative damaged site, the DNA wraps around one UvrB monomer. DNA wrap is dependent on ATP binding by UvrB and probably causes local melting of the DNA helix, facilitating insertion of UvrB beta-hairpin between the DNA strands. Then UvrB probes one DNA strand for the presence of a lesion. If a lesion is found the UvrA subunits dissociate and the UvrB-DNA preincision complex is formed. This complex is subsequently bound by UvrC and the second UvrB is released. If no lesion is found, the DNA wraps around the other UvrB subunit that will check the other stand for damage.</text>
</comment>
<dbReference type="NCBIfam" id="TIGR00631">
    <property type="entry name" value="uvrb"/>
    <property type="match status" value="1"/>
</dbReference>
<dbReference type="GO" id="GO:0009381">
    <property type="term" value="F:excinuclease ABC activity"/>
    <property type="evidence" value="ECO:0007669"/>
    <property type="project" value="UniProtKB-UniRule"/>
</dbReference>
<dbReference type="InterPro" id="IPR041471">
    <property type="entry name" value="UvrB_inter"/>
</dbReference>
<dbReference type="SUPFAM" id="SSF52540">
    <property type="entry name" value="P-loop containing nucleoside triphosphate hydrolases"/>
    <property type="match status" value="2"/>
</dbReference>
<keyword evidence="8 12" id="KW-0267">Excision nuclease</keyword>
<evidence type="ECO:0000256" key="8">
    <source>
        <dbReference type="ARBA" id="ARBA00022881"/>
    </source>
</evidence>
<dbReference type="PROSITE" id="PS51192">
    <property type="entry name" value="HELICASE_ATP_BIND_1"/>
    <property type="match status" value="1"/>
</dbReference>
<protein>
    <recommendedName>
        <fullName evidence="11 12">UvrABC system protein B</fullName>
        <shortName evidence="12">Protein UvrB</shortName>
    </recommendedName>
    <alternativeName>
        <fullName evidence="12">Excinuclease ABC subunit B</fullName>
    </alternativeName>
</protein>
<dbReference type="Proteomes" id="UP000178603">
    <property type="component" value="Unassembled WGS sequence"/>
</dbReference>
<gene>
    <name evidence="12" type="primary">uvrB</name>
    <name evidence="17" type="ORF">A3E44_05860</name>
</gene>
<feature type="short sequence motif" description="Beta-hairpin" evidence="12">
    <location>
        <begin position="91"/>
        <end position="114"/>
    </location>
</feature>
<feature type="domain" description="Helicase ATP-binding" evidence="15">
    <location>
        <begin position="25"/>
        <end position="150"/>
    </location>
</feature>
<evidence type="ECO:0000256" key="5">
    <source>
        <dbReference type="ARBA" id="ARBA00022763"/>
    </source>
</evidence>
<evidence type="ECO:0000256" key="10">
    <source>
        <dbReference type="ARBA" id="ARBA00026033"/>
    </source>
</evidence>
<dbReference type="Pfam" id="PF00271">
    <property type="entry name" value="Helicase_C"/>
    <property type="match status" value="1"/>
</dbReference>
<feature type="binding site" evidence="12">
    <location>
        <begin position="38"/>
        <end position="45"/>
    </location>
    <ligand>
        <name>ATP</name>
        <dbReference type="ChEBI" id="CHEBI:30616"/>
    </ligand>
</feature>
<dbReference type="Pfam" id="PF02151">
    <property type="entry name" value="UVR"/>
    <property type="match status" value="1"/>
</dbReference>